<keyword evidence="1" id="KW-0805">Transcription regulation</keyword>
<dbReference type="SUPFAM" id="SSF46689">
    <property type="entry name" value="Homeodomain-like"/>
    <property type="match status" value="1"/>
</dbReference>
<keyword evidence="2 4" id="KW-0238">DNA-binding</keyword>
<dbReference type="GO" id="GO:0000976">
    <property type="term" value="F:transcription cis-regulatory region binding"/>
    <property type="evidence" value="ECO:0007669"/>
    <property type="project" value="TreeGrafter"/>
</dbReference>
<dbReference type="AlphaFoldDB" id="A0AAU3GYS8"/>
<accession>A0AAU3GYS8</accession>
<evidence type="ECO:0000256" key="3">
    <source>
        <dbReference type="ARBA" id="ARBA00023163"/>
    </source>
</evidence>
<dbReference type="SUPFAM" id="SSF48498">
    <property type="entry name" value="Tetracyclin repressor-like, C-terminal domain"/>
    <property type="match status" value="1"/>
</dbReference>
<evidence type="ECO:0000313" key="6">
    <source>
        <dbReference type="EMBL" id="WTY97730.1"/>
    </source>
</evidence>
<protein>
    <submittedName>
        <fullName evidence="6">TetR family transcriptional regulator</fullName>
    </submittedName>
</protein>
<keyword evidence="3" id="KW-0804">Transcription</keyword>
<proteinExistence type="predicted"/>
<sequence length="187" mass="20533">MTQPRRRATRSDAQDNRARIIDAARTLFTEAPEATLQSIAKAVGIGQGTMYRHFANREALLVAVYREDVEALVDAAPALLAEHEPLEALRLWFDRLAAYGRIKHGASLAVEAATRADLGNEYYAPVIAALDRLLTACKEAGELRPDADADEVLLLVSFLWKAGGPDWQERAARMLTIVIDGLRAGRP</sequence>
<name>A0AAU3GYS8_9ACTN</name>
<dbReference type="InterPro" id="IPR050109">
    <property type="entry name" value="HTH-type_TetR-like_transc_reg"/>
</dbReference>
<dbReference type="Pfam" id="PF00440">
    <property type="entry name" value="TetR_N"/>
    <property type="match status" value="1"/>
</dbReference>
<dbReference type="PROSITE" id="PS50977">
    <property type="entry name" value="HTH_TETR_2"/>
    <property type="match status" value="1"/>
</dbReference>
<dbReference type="InterPro" id="IPR036271">
    <property type="entry name" value="Tet_transcr_reg_TetR-rel_C_sf"/>
</dbReference>
<evidence type="ECO:0000256" key="2">
    <source>
        <dbReference type="ARBA" id="ARBA00023125"/>
    </source>
</evidence>
<evidence type="ECO:0000259" key="5">
    <source>
        <dbReference type="PROSITE" id="PS50977"/>
    </source>
</evidence>
<dbReference type="Pfam" id="PF21597">
    <property type="entry name" value="TetR_C_43"/>
    <property type="match status" value="1"/>
</dbReference>
<organism evidence="6">
    <name type="scientific">Streptomyces sp. NBC_01401</name>
    <dbReference type="NCBI Taxonomy" id="2903854"/>
    <lineage>
        <taxon>Bacteria</taxon>
        <taxon>Bacillati</taxon>
        <taxon>Actinomycetota</taxon>
        <taxon>Actinomycetes</taxon>
        <taxon>Kitasatosporales</taxon>
        <taxon>Streptomycetaceae</taxon>
        <taxon>Streptomyces</taxon>
    </lineage>
</organism>
<gene>
    <name evidence="6" type="ORF">OG626_23985</name>
</gene>
<evidence type="ECO:0000256" key="1">
    <source>
        <dbReference type="ARBA" id="ARBA00023015"/>
    </source>
</evidence>
<feature type="DNA-binding region" description="H-T-H motif" evidence="4">
    <location>
        <begin position="35"/>
        <end position="54"/>
    </location>
</feature>
<dbReference type="PANTHER" id="PTHR30055">
    <property type="entry name" value="HTH-TYPE TRANSCRIPTIONAL REGULATOR RUTR"/>
    <property type="match status" value="1"/>
</dbReference>
<dbReference type="InterPro" id="IPR049445">
    <property type="entry name" value="TetR_SbtR-like_C"/>
</dbReference>
<dbReference type="EMBL" id="CP109535">
    <property type="protein sequence ID" value="WTY97730.1"/>
    <property type="molecule type" value="Genomic_DNA"/>
</dbReference>
<dbReference type="GO" id="GO:0003700">
    <property type="term" value="F:DNA-binding transcription factor activity"/>
    <property type="evidence" value="ECO:0007669"/>
    <property type="project" value="TreeGrafter"/>
</dbReference>
<dbReference type="InterPro" id="IPR009057">
    <property type="entry name" value="Homeodomain-like_sf"/>
</dbReference>
<dbReference type="Gene3D" id="1.10.357.10">
    <property type="entry name" value="Tetracycline Repressor, domain 2"/>
    <property type="match status" value="1"/>
</dbReference>
<dbReference type="PANTHER" id="PTHR30055:SF234">
    <property type="entry name" value="HTH-TYPE TRANSCRIPTIONAL REGULATOR BETI"/>
    <property type="match status" value="1"/>
</dbReference>
<dbReference type="InterPro" id="IPR001647">
    <property type="entry name" value="HTH_TetR"/>
</dbReference>
<evidence type="ECO:0000256" key="4">
    <source>
        <dbReference type="PROSITE-ProRule" id="PRU00335"/>
    </source>
</evidence>
<reference evidence="6" key="1">
    <citation type="submission" date="2022-10" db="EMBL/GenBank/DDBJ databases">
        <title>The complete genomes of actinobacterial strains from the NBC collection.</title>
        <authorList>
            <person name="Joergensen T.S."/>
            <person name="Alvarez Arevalo M."/>
            <person name="Sterndorff E.B."/>
            <person name="Faurdal D."/>
            <person name="Vuksanovic O."/>
            <person name="Mourched A.-S."/>
            <person name="Charusanti P."/>
            <person name="Shaw S."/>
            <person name="Blin K."/>
            <person name="Weber T."/>
        </authorList>
    </citation>
    <scope>NUCLEOTIDE SEQUENCE</scope>
    <source>
        <strain evidence="6">NBC_01401</strain>
    </source>
</reference>
<feature type="domain" description="HTH tetR-type" evidence="5">
    <location>
        <begin position="14"/>
        <end position="72"/>
    </location>
</feature>